<dbReference type="RefSeq" id="WP_092438595.1">
    <property type="nucleotide sequence ID" value="NZ_FMYP01000035.1"/>
</dbReference>
<protein>
    <submittedName>
        <fullName evidence="1">Uncharacterized protein</fullName>
    </submittedName>
</protein>
<gene>
    <name evidence="1" type="ORF">SAMN05216323_103522</name>
</gene>
<name>A0A1G6MB00_9BACT</name>
<dbReference type="OrthoDB" id="1093366at2"/>
<accession>A0A1G6MB00</accession>
<dbReference type="Proteomes" id="UP000199452">
    <property type="component" value="Unassembled WGS sequence"/>
</dbReference>
<reference evidence="1 2" key="1">
    <citation type="submission" date="2016-09" db="EMBL/GenBank/DDBJ databases">
        <authorList>
            <person name="Capua I."/>
            <person name="De Benedictis P."/>
            <person name="Joannis T."/>
            <person name="Lombin L.H."/>
            <person name="Cattoli G."/>
        </authorList>
    </citation>
    <scope>NUCLEOTIDE SEQUENCE [LARGE SCALE GENOMIC DNA]</scope>
    <source>
        <strain evidence="1 2">A7P-90m</strain>
    </source>
</reference>
<evidence type="ECO:0000313" key="2">
    <source>
        <dbReference type="Proteomes" id="UP000199452"/>
    </source>
</evidence>
<sequence length="139" mass="15521">MSLIKRNGRAYDSGDVYIAIFGRIDYEVTEFTYATDQEHQANHSLGSNKMTSYSMGKISNTATITLRLVSISILEKAVGGAILSIKPFHINVTYVNDDNDIVNDTLLVKFQSQGRDVGGDMDLKKQFTLFVLDIDYNNV</sequence>
<evidence type="ECO:0000313" key="1">
    <source>
        <dbReference type="EMBL" id="SDC52679.1"/>
    </source>
</evidence>
<dbReference type="EMBL" id="FMYP01000035">
    <property type="protein sequence ID" value="SDC52679.1"/>
    <property type="molecule type" value="Genomic_DNA"/>
</dbReference>
<organism evidence="1 2">
    <name type="scientific">Williamwhitmania taraxaci</name>
    <dbReference type="NCBI Taxonomy" id="1640674"/>
    <lineage>
        <taxon>Bacteria</taxon>
        <taxon>Pseudomonadati</taxon>
        <taxon>Bacteroidota</taxon>
        <taxon>Bacteroidia</taxon>
        <taxon>Bacteroidales</taxon>
        <taxon>Williamwhitmaniaceae</taxon>
        <taxon>Williamwhitmania</taxon>
    </lineage>
</organism>
<dbReference type="AlphaFoldDB" id="A0A1G6MB00"/>
<dbReference type="STRING" id="1640674.SAMN05216323_103522"/>
<keyword evidence="2" id="KW-1185">Reference proteome</keyword>
<proteinExistence type="predicted"/>